<comment type="caution">
    <text evidence="1">The sequence shown here is derived from an EMBL/GenBank/DDBJ whole genome shotgun (WGS) entry which is preliminary data.</text>
</comment>
<dbReference type="AlphaFoldDB" id="S9PFR3"/>
<name>S9PFR3_CYSF2</name>
<evidence type="ECO:0000313" key="2">
    <source>
        <dbReference type="Proteomes" id="UP000011682"/>
    </source>
</evidence>
<evidence type="ECO:0000313" key="1">
    <source>
        <dbReference type="EMBL" id="EPX61232.1"/>
    </source>
</evidence>
<gene>
    <name evidence="1" type="ORF">D187_001015</name>
</gene>
<organism evidence="1 2">
    <name type="scientific">Cystobacter fuscus (strain ATCC 25194 / DSM 2262 / NBRC 100088 / M29)</name>
    <dbReference type="NCBI Taxonomy" id="1242864"/>
    <lineage>
        <taxon>Bacteria</taxon>
        <taxon>Pseudomonadati</taxon>
        <taxon>Myxococcota</taxon>
        <taxon>Myxococcia</taxon>
        <taxon>Myxococcales</taxon>
        <taxon>Cystobacterineae</taxon>
        <taxon>Archangiaceae</taxon>
        <taxon>Cystobacter</taxon>
    </lineage>
</organism>
<dbReference type="Proteomes" id="UP000011682">
    <property type="component" value="Unassembled WGS sequence"/>
</dbReference>
<sequence>MKAFTGSNEFVHSWEGDRAPGEVEALLLHATADKARTALLDMSAAVINVGAFNGQSTIPRVDKQDSITEWASGNGTQIRQFKKEAVATYFDDLFHFVSAMTLSLVKDNHYQRLTRNDLFD</sequence>
<dbReference type="EMBL" id="ANAH02000010">
    <property type="protein sequence ID" value="EPX61232.1"/>
    <property type="molecule type" value="Genomic_DNA"/>
</dbReference>
<protein>
    <submittedName>
        <fullName evidence="1">Uncharacterized protein</fullName>
    </submittedName>
</protein>
<reference evidence="1" key="1">
    <citation type="submission" date="2013-05" db="EMBL/GenBank/DDBJ databases">
        <title>Genome assembly of Cystobacter fuscus DSM 2262.</title>
        <authorList>
            <person name="Sharma G."/>
            <person name="Khatri I."/>
            <person name="Kaur C."/>
            <person name="Mayilraj S."/>
            <person name="Subramanian S."/>
        </authorList>
    </citation>
    <scope>NUCLEOTIDE SEQUENCE [LARGE SCALE GENOMIC DNA]</scope>
    <source>
        <strain evidence="1">DSM 2262</strain>
    </source>
</reference>
<dbReference type="RefSeq" id="WP_002622036.1">
    <property type="nucleotide sequence ID" value="NZ_ANAH02000010.1"/>
</dbReference>
<proteinExistence type="predicted"/>
<accession>S9PFR3</accession>
<keyword evidence="2" id="KW-1185">Reference proteome</keyword>